<evidence type="ECO:0000313" key="2">
    <source>
        <dbReference type="Proteomes" id="UP000027327"/>
    </source>
</evidence>
<dbReference type="EMBL" id="JMOD01000002">
    <property type="protein sequence ID" value="KCY22999.1"/>
    <property type="molecule type" value="Genomic_DNA"/>
</dbReference>
<accession>A0A062IP81</accession>
<comment type="caution">
    <text evidence="1">The sequence shown here is derived from an EMBL/GenBank/DDBJ whole genome shotgun (WGS) entry which is preliminary data.</text>
</comment>
<gene>
    <name evidence="1" type="ORF">J596_0218</name>
</gene>
<reference evidence="1 2" key="1">
    <citation type="submission" date="2014-04" db="EMBL/GenBank/DDBJ databases">
        <title>Comparative genomics and transcriptomics to identify genetic mechanisms underlying the emergence of carbapenem resistant Acinetobacter baumannii (CRAb).</title>
        <authorList>
            <person name="Harris A.D."/>
            <person name="Johnson K.J."/>
            <person name="George J."/>
            <person name="Nadendla S."/>
            <person name="Daugherty S.C."/>
            <person name="Parankush S."/>
            <person name="Sadzewicz L."/>
            <person name="Tallon L."/>
            <person name="Sengamalay N."/>
            <person name="Hazen T.H."/>
            <person name="Rasko D.A."/>
        </authorList>
    </citation>
    <scope>NUCLEOTIDE SEQUENCE [LARGE SCALE GENOMIC DNA]</scope>
    <source>
        <strain evidence="1 2">21072</strain>
    </source>
</reference>
<evidence type="ECO:0000313" key="1">
    <source>
        <dbReference type="EMBL" id="KCY22999.1"/>
    </source>
</evidence>
<dbReference type="Proteomes" id="UP000027327">
    <property type="component" value="Unassembled WGS sequence"/>
</dbReference>
<organism evidence="1 2">
    <name type="scientific">Acinetobacter baumannii 21072</name>
    <dbReference type="NCBI Taxonomy" id="1310697"/>
    <lineage>
        <taxon>Bacteria</taxon>
        <taxon>Pseudomonadati</taxon>
        <taxon>Pseudomonadota</taxon>
        <taxon>Gammaproteobacteria</taxon>
        <taxon>Moraxellales</taxon>
        <taxon>Moraxellaceae</taxon>
        <taxon>Acinetobacter</taxon>
        <taxon>Acinetobacter calcoaceticus/baumannii complex</taxon>
    </lineage>
</organism>
<dbReference type="AlphaFoldDB" id="A0A062IP81"/>
<proteinExistence type="predicted"/>
<sequence length="68" mass="7948">MSKKLFWVFISLLIIVILGLYLTGAYSPSNANKNCQPTNEYQYFYRAKAPAVKYTKYICISEEWISQQ</sequence>
<protein>
    <submittedName>
        <fullName evidence="1">Uncharacterized protein</fullName>
    </submittedName>
</protein>
<name>A0A062IP81_ACIBA</name>